<dbReference type="InterPro" id="IPR008978">
    <property type="entry name" value="HSP20-like_chaperone"/>
</dbReference>
<dbReference type="InterPro" id="IPR031107">
    <property type="entry name" value="Small_HSP"/>
</dbReference>
<dbReference type="Proteomes" id="UP000062645">
    <property type="component" value="Chromosome"/>
</dbReference>
<dbReference type="CDD" id="cd06464">
    <property type="entry name" value="ACD_sHsps-like"/>
    <property type="match status" value="1"/>
</dbReference>
<dbReference type="RefSeq" id="WP_062296329.1">
    <property type="nucleotide sequence ID" value="NZ_CP012036.1"/>
</dbReference>
<dbReference type="PATRIC" id="fig|224013.5.peg.5920"/>
<dbReference type="Gene3D" id="2.60.40.790">
    <property type="match status" value="1"/>
</dbReference>
<reference evidence="4 5" key="2">
    <citation type="journal article" date="2016" name="Genome Announc.">
        <title>Draft Genome Sequence of the N2-Fixing Cyanobacterium Nostoc piscinale CENA21, Isolated from the Brazilian Amazon Floodplain.</title>
        <authorList>
            <person name="Leao T."/>
            <person name="Guimaraes P.I."/>
            <person name="de Melo A.G."/>
            <person name="Ramos R.T."/>
            <person name="Leao P.N."/>
            <person name="Silva A."/>
            <person name="Fiore M.F."/>
            <person name="Schneider M.P."/>
        </authorList>
    </citation>
    <scope>NUCLEOTIDE SEQUENCE [LARGE SCALE GENOMIC DNA]</scope>
    <source>
        <strain evidence="4 5">CENA21</strain>
    </source>
</reference>
<dbReference type="InterPro" id="IPR002068">
    <property type="entry name" value="A-crystallin/Hsp20_dom"/>
</dbReference>
<evidence type="ECO:0000256" key="1">
    <source>
        <dbReference type="PROSITE-ProRule" id="PRU00285"/>
    </source>
</evidence>
<sequence length="156" mass="17741">MALVRWEPFREVESLQRQLNRLFDDIAPTGRRGEEGIAFIPSAEIEETRDAVHLKVEVPGVDAEDLDVQVSPEAVSISGERKSEIKTEERGITRTEFRYGRFQRVIPLPTRVQHDQVQAEYKDGILKLRLPKAEEDRNKVVKVNLGDGHRGNGQGQ</sequence>
<evidence type="ECO:0000259" key="3">
    <source>
        <dbReference type="PROSITE" id="PS01031"/>
    </source>
</evidence>
<evidence type="ECO:0000256" key="2">
    <source>
        <dbReference type="RuleBase" id="RU003616"/>
    </source>
</evidence>
<dbReference type="EMBL" id="CP012036">
    <property type="protein sequence ID" value="ALF55293.1"/>
    <property type="molecule type" value="Genomic_DNA"/>
</dbReference>
<reference evidence="5" key="1">
    <citation type="submission" date="2015-07" db="EMBL/GenBank/DDBJ databases">
        <title>Genome Of Nitrogen-Fixing Cyanobacterium Nostoc piscinale CENA21 From Solimoes/Amazon River Floodplain Sediments And Comparative Genomics To Uncover Biosynthetic Natural Products Potential.</title>
        <authorList>
            <person name="Leao T.F."/>
            <person name="Leao P.N."/>
            <person name="Guimaraes P.I."/>
            <person name="de Melo A.G.C."/>
            <person name="Ramos R.T.J."/>
            <person name="Silva A."/>
            <person name="Fiore M.F."/>
            <person name="Schneider M.P.C."/>
        </authorList>
    </citation>
    <scope>NUCLEOTIDE SEQUENCE [LARGE SCALE GENOMIC DNA]</scope>
    <source>
        <strain evidence="5">CENA21</strain>
    </source>
</reference>
<organism evidence="4 5">
    <name type="scientific">Nostoc piscinale CENA21</name>
    <dbReference type="NCBI Taxonomy" id="224013"/>
    <lineage>
        <taxon>Bacteria</taxon>
        <taxon>Bacillati</taxon>
        <taxon>Cyanobacteriota</taxon>
        <taxon>Cyanophyceae</taxon>
        <taxon>Nostocales</taxon>
        <taxon>Nostocaceae</taxon>
        <taxon>Nostoc</taxon>
    </lineage>
</organism>
<proteinExistence type="inferred from homology"/>
<protein>
    <submittedName>
        <fullName evidence="4">Molecular chaperone</fullName>
    </submittedName>
</protein>
<dbReference type="AlphaFoldDB" id="A0A0M3V699"/>
<evidence type="ECO:0000313" key="5">
    <source>
        <dbReference type="Proteomes" id="UP000062645"/>
    </source>
</evidence>
<keyword evidence="5" id="KW-1185">Reference proteome</keyword>
<comment type="similarity">
    <text evidence="1 2">Belongs to the small heat shock protein (HSP20) family.</text>
</comment>
<dbReference type="Pfam" id="PF00011">
    <property type="entry name" value="HSP20"/>
    <property type="match status" value="1"/>
</dbReference>
<dbReference type="SUPFAM" id="SSF49764">
    <property type="entry name" value="HSP20-like chaperones"/>
    <property type="match status" value="1"/>
</dbReference>
<evidence type="ECO:0000313" key="4">
    <source>
        <dbReference type="EMBL" id="ALF55293.1"/>
    </source>
</evidence>
<name>A0A0M3V699_9NOSO</name>
<dbReference type="STRING" id="224013.ACX27_24675"/>
<dbReference type="OrthoDB" id="9811615at2"/>
<dbReference type="KEGG" id="npz:ACX27_24675"/>
<feature type="domain" description="SHSP" evidence="3">
    <location>
        <begin position="34"/>
        <end position="146"/>
    </location>
</feature>
<dbReference type="PANTHER" id="PTHR11527">
    <property type="entry name" value="HEAT-SHOCK PROTEIN 20 FAMILY MEMBER"/>
    <property type="match status" value="1"/>
</dbReference>
<gene>
    <name evidence="4" type="ORF">ACX27_24675</name>
</gene>
<accession>A0A0M3V699</accession>
<dbReference type="PROSITE" id="PS01031">
    <property type="entry name" value="SHSP"/>
    <property type="match status" value="1"/>
</dbReference>